<feature type="domain" description="FCP1 homology" evidence="8">
    <location>
        <begin position="815"/>
        <end position="992"/>
    </location>
</feature>
<keyword evidence="4 6" id="KW-0472">Membrane</keyword>
<feature type="region of interest" description="Disordered" evidence="5">
    <location>
        <begin position="15"/>
        <end position="34"/>
    </location>
</feature>
<dbReference type="PANTHER" id="PTHR23502">
    <property type="entry name" value="MAJOR FACILITATOR SUPERFAMILY"/>
    <property type="match status" value="1"/>
</dbReference>
<feature type="compositionally biased region" description="Polar residues" evidence="5">
    <location>
        <begin position="691"/>
        <end position="704"/>
    </location>
</feature>
<evidence type="ECO:0000256" key="6">
    <source>
        <dbReference type="SAM" id="Phobius"/>
    </source>
</evidence>
<dbReference type="InterPro" id="IPR011701">
    <property type="entry name" value="MFS"/>
</dbReference>
<feature type="compositionally biased region" description="Basic and acidic residues" evidence="5">
    <location>
        <begin position="757"/>
        <end position="772"/>
    </location>
</feature>
<evidence type="ECO:0000256" key="5">
    <source>
        <dbReference type="SAM" id="MobiDB-lite"/>
    </source>
</evidence>
<dbReference type="GO" id="GO:0005886">
    <property type="term" value="C:plasma membrane"/>
    <property type="evidence" value="ECO:0007669"/>
    <property type="project" value="TreeGrafter"/>
</dbReference>
<evidence type="ECO:0000313" key="9">
    <source>
        <dbReference type="EMBL" id="KMW67090.1"/>
    </source>
</evidence>
<dbReference type="AlphaFoldDB" id="A0A0J9EPF8"/>
<feature type="transmembrane region" description="Helical" evidence="6">
    <location>
        <begin position="43"/>
        <end position="63"/>
    </location>
</feature>
<dbReference type="Pfam" id="PF03031">
    <property type="entry name" value="NIF"/>
    <property type="match status" value="1"/>
</dbReference>
<proteinExistence type="predicted"/>
<reference evidence="9" key="1">
    <citation type="submission" date="2010-03" db="EMBL/GenBank/DDBJ databases">
        <title>Annotation of Blastomyces dermatitidis strain ATCC 18188.</title>
        <authorList>
            <consortium name="The Broad Institute Genome Sequencing Platform"/>
            <consortium name="Broad Institute Genome Sequencing Center for Infectious Disease."/>
            <person name="Cuomo C."/>
            <person name="Klein B."/>
            <person name="Sullivan T."/>
            <person name="Heitman J."/>
            <person name="Young S."/>
            <person name="Zeng Q."/>
            <person name="Gargeya S."/>
            <person name="Alvarado L."/>
            <person name="Berlin A.M."/>
            <person name="Chapman S.B."/>
            <person name="Chen Z."/>
            <person name="Freedman E."/>
            <person name="Gellesch M."/>
            <person name="Goldberg J."/>
            <person name="Griggs A."/>
            <person name="Gujja S."/>
            <person name="Heilman E."/>
            <person name="Heiman D."/>
            <person name="Howarth C."/>
            <person name="Mehta T."/>
            <person name="Neiman D."/>
            <person name="Pearson M."/>
            <person name="Roberts A."/>
            <person name="Saif S."/>
            <person name="Shea T."/>
            <person name="Shenoy N."/>
            <person name="Sisk P."/>
            <person name="Stolte C."/>
            <person name="Sykes S."/>
            <person name="White J."/>
            <person name="Yandava C."/>
            <person name="Haas B."/>
            <person name="Nusbaum C."/>
            <person name="Birren B."/>
        </authorList>
    </citation>
    <scope>NUCLEOTIDE SEQUENCE</scope>
    <source>
        <strain evidence="9">ATCC 18188</strain>
    </source>
</reference>
<dbReference type="GO" id="GO:0016791">
    <property type="term" value="F:phosphatase activity"/>
    <property type="evidence" value="ECO:0007669"/>
    <property type="project" value="InterPro"/>
</dbReference>
<feature type="region of interest" description="Disordered" evidence="5">
    <location>
        <begin position="505"/>
        <end position="536"/>
    </location>
</feature>
<feature type="transmembrane region" description="Helical" evidence="6">
    <location>
        <begin position="354"/>
        <end position="373"/>
    </location>
</feature>
<feature type="transmembrane region" description="Helical" evidence="6">
    <location>
        <begin position="199"/>
        <end position="219"/>
    </location>
</feature>
<feature type="transmembrane region" description="Helical" evidence="6">
    <location>
        <begin position="311"/>
        <end position="333"/>
    </location>
</feature>
<dbReference type="InterPro" id="IPR036259">
    <property type="entry name" value="MFS_trans_sf"/>
</dbReference>
<dbReference type="OrthoDB" id="3936150at2759"/>
<dbReference type="InterPro" id="IPR036412">
    <property type="entry name" value="HAD-like_sf"/>
</dbReference>
<dbReference type="PANTHER" id="PTHR23502:SF21">
    <property type="entry name" value="DITYROSINE TRANSPORTER 1"/>
    <property type="match status" value="1"/>
</dbReference>
<dbReference type="NCBIfam" id="TIGR02251">
    <property type="entry name" value="HIF-SF_euk"/>
    <property type="match status" value="1"/>
</dbReference>
<dbReference type="GO" id="GO:0005275">
    <property type="term" value="F:amine transmembrane transporter activity"/>
    <property type="evidence" value="ECO:0007669"/>
    <property type="project" value="TreeGrafter"/>
</dbReference>
<dbReference type="FunFam" id="3.40.50.1000:FF:000089">
    <property type="entry name" value="NIF domain protein"/>
    <property type="match status" value="1"/>
</dbReference>
<evidence type="ECO:0000259" key="7">
    <source>
        <dbReference type="PROSITE" id="PS50850"/>
    </source>
</evidence>
<feature type="domain" description="Major facilitator superfamily (MFS) profile" evidence="7">
    <location>
        <begin position="44"/>
        <end position="510"/>
    </location>
</feature>
<evidence type="ECO:0000256" key="4">
    <source>
        <dbReference type="ARBA" id="ARBA00023136"/>
    </source>
</evidence>
<feature type="compositionally biased region" description="Polar residues" evidence="5">
    <location>
        <begin position="507"/>
        <end position="525"/>
    </location>
</feature>
<sequence>MAISLPADVNEEGDISTTKEGMVDSQPETQPPYSTFSPARKKFILSIVVAKAFIAPVSASIYMPLLPVLAEDLNVSATLINLTVTVFMLTFAVAPLFFATLSDARGRKPVYVLGLLIGIGANIALASAPAHYASFMTLRVAQAFGGSALYSLGAGTVADIFEPKQRGRAISYYSLGPQLGPILGPVIGGAIAQRSTWRWTFGFLAIFGSFCLLVSLFLLPETLRSRVGNGAIYDGKAWIQWPSFSKRVELRPGETVPRRPSRRNILIFMKHPIIMLSCINVSILFGSYYCLSVTFPTVLQERYGFNSAEIGAAYLAPGLSMTCGSVICGHLSDWAHRRYLKNTKDEDVAPERRLHLQFIGTALFPIGVLLYGWLGNSGIGVPGVIVSMAICGFAFSWTLSTNTTYVTLVQPGQAATLVALTSLLRNPAAAIGAAVIDPLIGVEGFAWQKDPPGEKVSRKSMSIQYLDRERYQNPKVLLFHNCVQIRLHGLQRTMNSLNILSSRVIRQPTTSNTRPRSRSQGPVSSESHRSDLAAGRSYSEGKLHLAESVDAQLLGESHHDVQENEDSLDLPDTVDEKSPLLQGLQTSGILPSTSKLQLIAQRLFDAIAETLKVILSALASPGIYVAGAFRGDDGRYSILTPVRRLGQLIGGPNRGTTASHGIGVPASGRNVYPATEKTSGRGGSNVRRLRSSTSRESISLNTSESEPDRSGLRHTNGGGRRTKSTRGSSSTDEGTPRRSIRIKLNTEGNLKRKQQKAKSDGSRQDSETRAAESLKSPMSPSSHKLTKYPHAPSPPRPLIPPRQPSYTSPSNPRYGPSAQKTLVLDLDETLIHSLAKGGRMSSGHMVEVKLSAPVTTSTPGGPTTTIGPQHPILYYVHKRPHCDDFLRKVCKWYKLVVFTASVQEYADPVIDWLEQERKYFHRRYYRQHCTFRNGAYIKDLSSVEPDLSKVMILDNSPMSYIFHEDNAIPIEGWINDPTDNDLLHLIPILEALQYVTDVRALLALRRGEAEA</sequence>
<feature type="transmembrane region" description="Helical" evidence="6">
    <location>
        <begin position="379"/>
        <end position="399"/>
    </location>
</feature>
<dbReference type="SUPFAM" id="SSF103473">
    <property type="entry name" value="MFS general substrate transporter"/>
    <property type="match status" value="1"/>
</dbReference>
<keyword evidence="2 6" id="KW-0812">Transmembrane</keyword>
<feature type="transmembrane region" description="Helical" evidence="6">
    <location>
        <begin position="173"/>
        <end position="193"/>
    </location>
</feature>
<feature type="transmembrane region" description="Helical" evidence="6">
    <location>
        <begin position="75"/>
        <end position="98"/>
    </location>
</feature>
<evidence type="ECO:0000259" key="8">
    <source>
        <dbReference type="PROSITE" id="PS50969"/>
    </source>
</evidence>
<keyword evidence="3 6" id="KW-1133">Transmembrane helix</keyword>
<dbReference type="Proteomes" id="UP000007802">
    <property type="component" value="Unassembled WGS sequence"/>
</dbReference>
<dbReference type="SUPFAM" id="SSF56784">
    <property type="entry name" value="HAD-like"/>
    <property type="match status" value="1"/>
</dbReference>
<feature type="transmembrane region" description="Helical" evidence="6">
    <location>
        <begin position="110"/>
        <end position="128"/>
    </location>
</feature>
<evidence type="ECO:0008006" key="10">
    <source>
        <dbReference type="Google" id="ProtNLM"/>
    </source>
</evidence>
<organism evidence="9">
    <name type="scientific">Ajellomyces dermatitidis (strain ATCC 18188 / CBS 674.68)</name>
    <name type="common">Blastomyces dermatitidis</name>
    <dbReference type="NCBI Taxonomy" id="653446"/>
    <lineage>
        <taxon>Eukaryota</taxon>
        <taxon>Fungi</taxon>
        <taxon>Dikarya</taxon>
        <taxon>Ascomycota</taxon>
        <taxon>Pezizomycotina</taxon>
        <taxon>Eurotiomycetes</taxon>
        <taxon>Eurotiomycetidae</taxon>
        <taxon>Onygenales</taxon>
        <taxon>Ajellomycetaceae</taxon>
        <taxon>Blastomyces</taxon>
    </lineage>
</organism>
<evidence type="ECO:0000256" key="1">
    <source>
        <dbReference type="ARBA" id="ARBA00004141"/>
    </source>
</evidence>
<protein>
    <recommendedName>
        <fullName evidence="10">Major facilitator superfamily (MFS) profile domain-containing protein</fullName>
    </recommendedName>
</protein>
<feature type="transmembrane region" description="Helical" evidence="6">
    <location>
        <begin position="273"/>
        <end position="299"/>
    </location>
</feature>
<dbReference type="SMART" id="SM00577">
    <property type="entry name" value="CPDc"/>
    <property type="match status" value="1"/>
</dbReference>
<dbReference type="InterPro" id="IPR020846">
    <property type="entry name" value="MFS_dom"/>
</dbReference>
<evidence type="ECO:0000256" key="3">
    <source>
        <dbReference type="ARBA" id="ARBA00022989"/>
    </source>
</evidence>
<dbReference type="PROSITE" id="PS50969">
    <property type="entry name" value="FCP1"/>
    <property type="match status" value="1"/>
</dbReference>
<feature type="transmembrane region" description="Helical" evidence="6">
    <location>
        <begin position="140"/>
        <end position="161"/>
    </location>
</feature>
<name>A0A0J9EPF8_AJEDA</name>
<dbReference type="EMBL" id="GG749416">
    <property type="protein sequence ID" value="KMW67090.1"/>
    <property type="molecule type" value="Genomic_DNA"/>
</dbReference>
<dbReference type="Gene3D" id="1.20.1250.20">
    <property type="entry name" value="MFS general substrate transporter like domains"/>
    <property type="match status" value="1"/>
</dbReference>
<dbReference type="CDD" id="cd17323">
    <property type="entry name" value="MFS_Tpo1_MDR_like"/>
    <property type="match status" value="1"/>
</dbReference>
<dbReference type="InterPro" id="IPR004274">
    <property type="entry name" value="FCP1_dom"/>
</dbReference>
<gene>
    <name evidence="9" type="ORF">BDDG_11909</name>
</gene>
<dbReference type="CDD" id="cd07521">
    <property type="entry name" value="HAD_FCP1-like"/>
    <property type="match status" value="1"/>
</dbReference>
<accession>A0A0J9EPF8</accession>
<dbReference type="PROSITE" id="PS50850">
    <property type="entry name" value="MFS"/>
    <property type="match status" value="1"/>
</dbReference>
<dbReference type="Gene3D" id="3.40.50.1000">
    <property type="entry name" value="HAD superfamily/HAD-like"/>
    <property type="match status" value="1"/>
</dbReference>
<dbReference type="InterPro" id="IPR011948">
    <property type="entry name" value="Dullard_phosphatase"/>
</dbReference>
<comment type="subcellular location">
    <subcellularLocation>
        <location evidence="1">Membrane</location>
        <topology evidence="1">Multi-pass membrane protein</topology>
    </subcellularLocation>
</comment>
<feature type="region of interest" description="Disordered" evidence="5">
    <location>
        <begin position="648"/>
        <end position="817"/>
    </location>
</feature>
<feature type="compositionally biased region" description="Pro residues" evidence="5">
    <location>
        <begin position="791"/>
        <end position="803"/>
    </location>
</feature>
<dbReference type="InterPro" id="IPR023214">
    <property type="entry name" value="HAD_sf"/>
</dbReference>
<dbReference type="Pfam" id="PF07690">
    <property type="entry name" value="MFS_1"/>
    <property type="match status" value="1"/>
</dbReference>
<evidence type="ECO:0000256" key="2">
    <source>
        <dbReference type="ARBA" id="ARBA00022692"/>
    </source>
</evidence>